<gene>
    <name evidence="8" type="ORF">ADEAN_000149100</name>
</gene>
<dbReference type="VEuPathDB" id="TriTrypDB:ADEAN_000149100"/>
<feature type="transmembrane region" description="Helical" evidence="6">
    <location>
        <begin position="393"/>
        <end position="414"/>
    </location>
</feature>
<evidence type="ECO:0000259" key="7">
    <source>
        <dbReference type="Pfam" id="PF01490"/>
    </source>
</evidence>
<evidence type="ECO:0000256" key="1">
    <source>
        <dbReference type="ARBA" id="ARBA00004141"/>
    </source>
</evidence>
<reference evidence="8 9" key="1">
    <citation type="submission" date="2020-08" db="EMBL/GenBank/DDBJ databases">
        <authorList>
            <person name="Newling K."/>
            <person name="Davey J."/>
            <person name="Forrester S."/>
        </authorList>
    </citation>
    <scope>NUCLEOTIDE SEQUENCE [LARGE SCALE GENOMIC DNA]</scope>
    <source>
        <strain evidence="9">Crithidia deanei Carvalho (ATCC PRA-265)</strain>
    </source>
</reference>
<evidence type="ECO:0000256" key="2">
    <source>
        <dbReference type="ARBA" id="ARBA00022692"/>
    </source>
</evidence>
<dbReference type="GO" id="GO:0015179">
    <property type="term" value="F:L-amino acid transmembrane transporter activity"/>
    <property type="evidence" value="ECO:0007669"/>
    <property type="project" value="TreeGrafter"/>
</dbReference>
<name>A0A7G2C5M1_9TRYP</name>
<dbReference type="GO" id="GO:0016020">
    <property type="term" value="C:membrane"/>
    <property type="evidence" value="ECO:0007669"/>
    <property type="project" value="UniProtKB-SubCell"/>
</dbReference>
<evidence type="ECO:0000256" key="5">
    <source>
        <dbReference type="SAM" id="MobiDB-lite"/>
    </source>
</evidence>
<evidence type="ECO:0000313" key="9">
    <source>
        <dbReference type="Proteomes" id="UP000515908"/>
    </source>
</evidence>
<evidence type="ECO:0000256" key="3">
    <source>
        <dbReference type="ARBA" id="ARBA00022989"/>
    </source>
</evidence>
<dbReference type="PANTHER" id="PTHR22950">
    <property type="entry name" value="AMINO ACID TRANSPORTER"/>
    <property type="match status" value="1"/>
</dbReference>
<dbReference type="OrthoDB" id="438545at2759"/>
<dbReference type="AlphaFoldDB" id="A0A7G2C5M1"/>
<organism evidence="8 9">
    <name type="scientific">Angomonas deanei</name>
    <dbReference type="NCBI Taxonomy" id="59799"/>
    <lineage>
        <taxon>Eukaryota</taxon>
        <taxon>Discoba</taxon>
        <taxon>Euglenozoa</taxon>
        <taxon>Kinetoplastea</taxon>
        <taxon>Metakinetoplastina</taxon>
        <taxon>Trypanosomatida</taxon>
        <taxon>Trypanosomatidae</taxon>
        <taxon>Strigomonadinae</taxon>
        <taxon>Angomonas</taxon>
    </lineage>
</organism>
<feature type="transmembrane region" description="Helical" evidence="6">
    <location>
        <begin position="160"/>
        <end position="186"/>
    </location>
</feature>
<dbReference type="InterPro" id="IPR013057">
    <property type="entry name" value="AA_transpt_TM"/>
</dbReference>
<feature type="transmembrane region" description="Helical" evidence="6">
    <location>
        <begin position="238"/>
        <end position="258"/>
    </location>
</feature>
<feature type="transmembrane region" description="Helical" evidence="6">
    <location>
        <begin position="206"/>
        <end position="226"/>
    </location>
</feature>
<dbReference type="Proteomes" id="UP000515908">
    <property type="component" value="Chromosome 02"/>
</dbReference>
<evidence type="ECO:0000313" key="8">
    <source>
        <dbReference type="EMBL" id="CAD2214047.1"/>
    </source>
</evidence>
<dbReference type="PANTHER" id="PTHR22950:SF301">
    <property type="entry name" value="ACID TRANSPORTER, PUTATIVE-RELATED"/>
    <property type="match status" value="1"/>
</dbReference>
<feature type="transmembrane region" description="Helical" evidence="6">
    <location>
        <begin position="88"/>
        <end position="111"/>
    </location>
</feature>
<proteinExistence type="predicted"/>
<protein>
    <submittedName>
        <fullName evidence="8">Tryptophan/tyrosine permease family/Transmembrane amino acid transporter protein, putative</fullName>
    </submittedName>
</protein>
<sequence length="483" mass="53627">MSNHIEPANPETREEHTNHAEVVVGGQEEDTVQKDKKQFLTGQDVYNDAELDAEEEDEGRVKGPKKRGIFAVTDGMGKCFRYMIPPGGYVASAFTLGSATLGTGILGLPAAFNSMGLITSILILLVIVVFTIFSLWLMARCADATGLRTYAEISEAILGYWPSVLISVFLVFFCLGTDVSYVISIGDLLTPIFDDDSVPKFLRTKQGNRLIVSMIWLVCIYPLCLLKSIDSLRHVSTFAVLAVAFFCICILVNCIEHLRSEGMRDDVFFFNTGNQAIVGLGSLLFACLVQMNAFEIYHQMNNPSPRRMVHVSCLGLGTCGIFYFTSGIFGYIRFGSTVIDSILLEYQPREDKEMWVSYFGMVIKLCVGFILHQIPIRDSFYHYMGWDVYRMKWWKNCIYCTIFSVIVLIAGLFIPSINIVLGLVGSLCGGFVGLIYPPLMVMYCGNWSLKTAGIVEYVAMYILLLIGIVGCVFGTAASIYGVV</sequence>
<dbReference type="EMBL" id="LR877146">
    <property type="protein sequence ID" value="CAD2214047.1"/>
    <property type="molecule type" value="Genomic_DNA"/>
</dbReference>
<keyword evidence="9" id="KW-1185">Reference proteome</keyword>
<feature type="region of interest" description="Disordered" evidence="5">
    <location>
        <begin position="1"/>
        <end position="33"/>
    </location>
</feature>
<keyword evidence="4 6" id="KW-0472">Membrane</keyword>
<comment type="subcellular location">
    <subcellularLocation>
        <location evidence="1">Membrane</location>
        <topology evidence="1">Multi-pass membrane protein</topology>
    </subcellularLocation>
</comment>
<feature type="transmembrane region" description="Helical" evidence="6">
    <location>
        <begin position="117"/>
        <end position="139"/>
    </location>
</feature>
<evidence type="ECO:0000256" key="6">
    <source>
        <dbReference type="SAM" id="Phobius"/>
    </source>
</evidence>
<feature type="transmembrane region" description="Helical" evidence="6">
    <location>
        <begin position="457"/>
        <end position="480"/>
    </location>
</feature>
<evidence type="ECO:0000256" key="4">
    <source>
        <dbReference type="ARBA" id="ARBA00023136"/>
    </source>
</evidence>
<keyword evidence="2 6" id="KW-0812">Transmembrane</keyword>
<accession>A0A7G2C5M1</accession>
<dbReference type="Pfam" id="PF01490">
    <property type="entry name" value="Aa_trans"/>
    <property type="match status" value="1"/>
</dbReference>
<feature type="transmembrane region" description="Helical" evidence="6">
    <location>
        <begin position="309"/>
        <end position="334"/>
    </location>
</feature>
<feature type="transmembrane region" description="Helical" evidence="6">
    <location>
        <begin position="420"/>
        <end position="445"/>
    </location>
</feature>
<feature type="domain" description="Amino acid transporter transmembrane" evidence="7">
    <location>
        <begin position="90"/>
        <end position="479"/>
    </location>
</feature>
<feature type="transmembrane region" description="Helical" evidence="6">
    <location>
        <begin position="354"/>
        <end position="372"/>
    </location>
</feature>
<feature type="transmembrane region" description="Helical" evidence="6">
    <location>
        <begin position="278"/>
        <end position="297"/>
    </location>
</feature>
<dbReference type="Gene3D" id="1.20.1740.10">
    <property type="entry name" value="Amino acid/polyamine transporter I"/>
    <property type="match status" value="1"/>
</dbReference>
<dbReference type="GO" id="GO:0005737">
    <property type="term" value="C:cytoplasm"/>
    <property type="evidence" value="ECO:0007669"/>
    <property type="project" value="TreeGrafter"/>
</dbReference>
<keyword evidence="3 6" id="KW-1133">Transmembrane helix</keyword>